<feature type="region of interest" description="Disordered" evidence="1">
    <location>
        <begin position="1"/>
        <end position="72"/>
    </location>
</feature>
<proteinExistence type="predicted"/>
<reference evidence="2 3" key="1">
    <citation type="journal article" date="2014" name="Agronomy (Basel)">
        <title>A Draft Genome Sequence for Ensete ventricosum, the Drought-Tolerant Tree Against Hunger.</title>
        <authorList>
            <person name="Harrison J."/>
            <person name="Moore K.A."/>
            <person name="Paszkiewicz K."/>
            <person name="Jones T."/>
            <person name="Grant M."/>
            <person name="Ambacheew D."/>
            <person name="Muzemil S."/>
            <person name="Studholme D.J."/>
        </authorList>
    </citation>
    <scope>NUCLEOTIDE SEQUENCE [LARGE SCALE GENOMIC DNA]</scope>
</reference>
<dbReference type="Proteomes" id="UP000287651">
    <property type="component" value="Unassembled WGS sequence"/>
</dbReference>
<gene>
    <name evidence="2" type="ORF">B296_00015778</name>
</gene>
<protein>
    <submittedName>
        <fullName evidence="2">Uncharacterized protein</fullName>
    </submittedName>
</protein>
<feature type="compositionally biased region" description="Basic residues" evidence="1">
    <location>
        <begin position="63"/>
        <end position="72"/>
    </location>
</feature>
<accession>A0A427B217</accession>
<comment type="caution">
    <text evidence="2">The sequence shown here is derived from an EMBL/GenBank/DDBJ whole genome shotgun (WGS) entry which is preliminary data.</text>
</comment>
<dbReference type="EMBL" id="AMZH03000686">
    <property type="protein sequence ID" value="RRT82466.1"/>
    <property type="molecule type" value="Genomic_DNA"/>
</dbReference>
<dbReference type="AlphaFoldDB" id="A0A427B217"/>
<evidence type="ECO:0000313" key="3">
    <source>
        <dbReference type="Proteomes" id="UP000287651"/>
    </source>
</evidence>
<evidence type="ECO:0000313" key="2">
    <source>
        <dbReference type="EMBL" id="RRT82466.1"/>
    </source>
</evidence>
<name>A0A427B217_ENSVE</name>
<organism evidence="2 3">
    <name type="scientific">Ensete ventricosum</name>
    <name type="common">Abyssinian banana</name>
    <name type="synonym">Musa ensete</name>
    <dbReference type="NCBI Taxonomy" id="4639"/>
    <lineage>
        <taxon>Eukaryota</taxon>
        <taxon>Viridiplantae</taxon>
        <taxon>Streptophyta</taxon>
        <taxon>Embryophyta</taxon>
        <taxon>Tracheophyta</taxon>
        <taxon>Spermatophyta</taxon>
        <taxon>Magnoliopsida</taxon>
        <taxon>Liliopsida</taxon>
        <taxon>Zingiberales</taxon>
        <taxon>Musaceae</taxon>
        <taxon>Ensete</taxon>
    </lineage>
</organism>
<evidence type="ECO:0000256" key="1">
    <source>
        <dbReference type="SAM" id="MobiDB-lite"/>
    </source>
</evidence>
<feature type="compositionally biased region" description="Low complexity" evidence="1">
    <location>
        <begin position="17"/>
        <end position="26"/>
    </location>
</feature>
<sequence length="163" mass="18141">MDLDELRGMPKVSGRKPPATRTATPTQEVGGTPLGGAPRSSSTPTPKRPSDESTPQSGDSTKGHKRVKKLSGRHKFHHELEAPVELAEEPVAPVFRRSKSMKDLCGTSVQKDDEGYYALYMSDLALQDPDDEMQMRWESLKNSTKVWDDLRPATEFKRGLLHP</sequence>